<evidence type="ECO:0000313" key="2">
    <source>
        <dbReference type="Proteomes" id="UP000011668"/>
    </source>
</evidence>
<reference evidence="1 2" key="1">
    <citation type="journal article" date="2013" name="Nat. Commun.">
        <title>The evolution and pathogenic mechanisms of the rice sheath blight pathogen.</title>
        <authorList>
            <person name="Zheng A."/>
            <person name="Lin R."/>
            <person name="Xu L."/>
            <person name="Qin P."/>
            <person name="Tang C."/>
            <person name="Ai P."/>
            <person name="Zhang D."/>
            <person name="Liu Y."/>
            <person name="Sun Z."/>
            <person name="Feng H."/>
            <person name="Wang Y."/>
            <person name="Chen Y."/>
            <person name="Liang X."/>
            <person name="Fu R."/>
            <person name="Li Q."/>
            <person name="Zhang J."/>
            <person name="Yu X."/>
            <person name="Xie Z."/>
            <person name="Ding L."/>
            <person name="Guan P."/>
            <person name="Tang J."/>
            <person name="Liang Y."/>
            <person name="Wang S."/>
            <person name="Deng Q."/>
            <person name="Li S."/>
            <person name="Zhu J."/>
            <person name="Wang L."/>
            <person name="Liu H."/>
            <person name="Li P."/>
        </authorList>
    </citation>
    <scope>NUCLEOTIDE SEQUENCE [LARGE SCALE GENOMIC DNA]</scope>
    <source>
        <strain evidence="2">AG-1 IA</strain>
    </source>
</reference>
<name>L8WQW0_THACA</name>
<comment type="caution">
    <text evidence="1">The sequence shown here is derived from an EMBL/GenBank/DDBJ whole genome shotgun (WGS) entry which is preliminary data.</text>
</comment>
<dbReference type="HOGENOM" id="CLU_2086416_0_0_1"/>
<organism evidence="1 2">
    <name type="scientific">Thanatephorus cucumeris (strain AG1-IA)</name>
    <name type="common">Rice sheath blight fungus</name>
    <name type="synonym">Rhizoctonia solani</name>
    <dbReference type="NCBI Taxonomy" id="983506"/>
    <lineage>
        <taxon>Eukaryota</taxon>
        <taxon>Fungi</taxon>
        <taxon>Dikarya</taxon>
        <taxon>Basidiomycota</taxon>
        <taxon>Agaricomycotina</taxon>
        <taxon>Agaricomycetes</taxon>
        <taxon>Cantharellales</taxon>
        <taxon>Ceratobasidiaceae</taxon>
        <taxon>Rhizoctonia</taxon>
        <taxon>Rhizoctonia solani AG-1</taxon>
    </lineage>
</organism>
<sequence length="117" mass="13499">MPEYYSLDRCSLLDRLQEKWQDFRMFRSRPPVISYTLLSESDIARAWSDHPVNSYVPIEHTDAGPMRWSLRVNGTLGVEYDGSCDVSPNTKTMLEENRGEGRLESGKFLTNRRGLVV</sequence>
<dbReference type="AlphaFoldDB" id="L8WQW0"/>
<gene>
    <name evidence="1" type="ORF">AG1IA_06794</name>
</gene>
<dbReference type="EMBL" id="AFRT01001894">
    <property type="protein sequence ID" value="ELU39172.1"/>
    <property type="molecule type" value="Genomic_DNA"/>
</dbReference>
<dbReference type="Proteomes" id="UP000011668">
    <property type="component" value="Unassembled WGS sequence"/>
</dbReference>
<accession>L8WQW0</accession>
<proteinExistence type="predicted"/>
<protein>
    <submittedName>
        <fullName evidence="1">Uncharacterized protein</fullName>
    </submittedName>
</protein>
<keyword evidence="2" id="KW-1185">Reference proteome</keyword>
<evidence type="ECO:0000313" key="1">
    <source>
        <dbReference type="EMBL" id="ELU39172.1"/>
    </source>
</evidence>